<dbReference type="Pfam" id="PF13489">
    <property type="entry name" value="Methyltransf_23"/>
    <property type="match status" value="1"/>
</dbReference>
<dbReference type="PANTHER" id="PTHR43675">
    <property type="entry name" value="ARSENITE METHYLTRANSFERASE"/>
    <property type="match status" value="1"/>
</dbReference>
<dbReference type="Proteomes" id="UP000693970">
    <property type="component" value="Unassembled WGS sequence"/>
</dbReference>
<comment type="caution">
    <text evidence="3">The sequence shown here is derived from an EMBL/GenBank/DDBJ whole genome shotgun (WGS) entry which is preliminary data.</text>
</comment>
<evidence type="ECO:0000313" key="4">
    <source>
        <dbReference type="Proteomes" id="UP000693970"/>
    </source>
</evidence>
<keyword evidence="1" id="KW-0808">Transferase</keyword>
<keyword evidence="2" id="KW-0949">S-adenosyl-L-methionine</keyword>
<name>A0A9K3L4W6_9STRA</name>
<dbReference type="CDD" id="cd02440">
    <property type="entry name" value="AdoMet_MTases"/>
    <property type="match status" value="1"/>
</dbReference>
<sequence>MNSAAQDIVNNEWNSMAGEWDDLASGYRDSFVKLLWEYTKLNSSDKRVVVDFGCGSGLLTEVMRRTSPESQYICIDAASEMVRVLQDKMRSGDWKNVKAYCVSLCNFESAAHDIRTDLVALQGKVDLVVASSVINFIPSNDLAATMKAVGSMLKPGGLFCHSDWPKSQESPDGFTNEKAEEVYHMGGLAKQSTAVVQMETVHHRREVFLGVAVKK</sequence>
<proteinExistence type="predicted"/>
<organism evidence="3 4">
    <name type="scientific">Nitzschia inconspicua</name>
    <dbReference type="NCBI Taxonomy" id="303405"/>
    <lineage>
        <taxon>Eukaryota</taxon>
        <taxon>Sar</taxon>
        <taxon>Stramenopiles</taxon>
        <taxon>Ochrophyta</taxon>
        <taxon>Bacillariophyta</taxon>
        <taxon>Bacillariophyceae</taxon>
        <taxon>Bacillariophycidae</taxon>
        <taxon>Bacillariales</taxon>
        <taxon>Bacillariaceae</taxon>
        <taxon>Nitzschia</taxon>
    </lineage>
</organism>
<dbReference type="PANTHER" id="PTHR43675:SF8">
    <property type="entry name" value="ARSENITE METHYLTRANSFERASE"/>
    <property type="match status" value="1"/>
</dbReference>
<reference evidence="3" key="1">
    <citation type="journal article" date="2021" name="Sci. Rep.">
        <title>Diploid genomic architecture of Nitzschia inconspicua, an elite biomass production diatom.</title>
        <authorList>
            <person name="Oliver A."/>
            <person name="Podell S."/>
            <person name="Pinowska A."/>
            <person name="Traller J.C."/>
            <person name="Smith S.R."/>
            <person name="McClure R."/>
            <person name="Beliaev A."/>
            <person name="Bohutskyi P."/>
            <person name="Hill E.A."/>
            <person name="Rabines A."/>
            <person name="Zheng H."/>
            <person name="Allen L.Z."/>
            <person name="Kuo A."/>
            <person name="Grigoriev I.V."/>
            <person name="Allen A.E."/>
            <person name="Hazlebeck D."/>
            <person name="Allen E.E."/>
        </authorList>
    </citation>
    <scope>NUCLEOTIDE SEQUENCE</scope>
    <source>
        <strain evidence="3">Hildebrandi</strain>
    </source>
</reference>
<evidence type="ECO:0000313" key="3">
    <source>
        <dbReference type="EMBL" id="KAG7355789.1"/>
    </source>
</evidence>
<protein>
    <submittedName>
        <fullName evidence="3">Type 11 methyltransferase</fullName>
    </submittedName>
</protein>
<evidence type="ECO:0000256" key="1">
    <source>
        <dbReference type="ARBA" id="ARBA00022679"/>
    </source>
</evidence>
<evidence type="ECO:0000256" key="2">
    <source>
        <dbReference type="ARBA" id="ARBA00022691"/>
    </source>
</evidence>
<dbReference type="AlphaFoldDB" id="A0A9K3L4W6"/>
<gene>
    <name evidence="3" type="ORF">IV203_000475</name>
</gene>
<dbReference type="InterPro" id="IPR026669">
    <property type="entry name" value="Arsenite_MeTrfase-like"/>
</dbReference>
<dbReference type="GO" id="GO:0008168">
    <property type="term" value="F:methyltransferase activity"/>
    <property type="evidence" value="ECO:0007669"/>
    <property type="project" value="UniProtKB-KW"/>
</dbReference>
<dbReference type="EMBL" id="JAGRRH010000015">
    <property type="protein sequence ID" value="KAG7355789.1"/>
    <property type="molecule type" value="Genomic_DNA"/>
</dbReference>
<reference evidence="3" key="2">
    <citation type="submission" date="2021-04" db="EMBL/GenBank/DDBJ databases">
        <authorList>
            <person name="Podell S."/>
        </authorList>
    </citation>
    <scope>NUCLEOTIDE SEQUENCE</scope>
    <source>
        <strain evidence="3">Hildebrandi</strain>
    </source>
</reference>
<accession>A0A9K3L4W6</accession>
<dbReference type="OrthoDB" id="66144at2759"/>
<keyword evidence="4" id="KW-1185">Reference proteome</keyword>
<dbReference type="GO" id="GO:0032259">
    <property type="term" value="P:methylation"/>
    <property type="evidence" value="ECO:0007669"/>
    <property type="project" value="UniProtKB-KW"/>
</dbReference>
<keyword evidence="3" id="KW-0489">Methyltransferase</keyword>